<accession>A0A284QWK5</accession>
<keyword evidence="2" id="KW-0863">Zinc-finger</keyword>
<evidence type="ECO:0000313" key="5">
    <source>
        <dbReference type="EMBL" id="SJL00847.1"/>
    </source>
</evidence>
<sequence length="309" mass="34724">MIAMPKVFTGDHEDIERFIGDCLMYFEAHASHFVLPSHMISFATSLFDGAAKTWWVHKRLEYWSGTGPAPHRFRYPTWEEFINDVNDQFRDPAAMEVQEKKMFDLRMTNGPATAFFQELEVLATKAGRRHDIEARGLMVKAVRLGVPQSYTTAITNQGRDIPGDYNEWKARIILMYEERQKNWAFHQTAGNPRDNRPSHKNSTTATSKPNAGGATSSLTPKASGSASNVGRDSAGRWTTFGGAGKPMDVDVMKLCAEGRCFWCHEKGHMGKDCPKKKDYRDIRSVQATNEPVTESKVEEVKEEGKAAAV</sequence>
<dbReference type="PROSITE" id="PS50158">
    <property type="entry name" value="ZF_CCHC"/>
    <property type="match status" value="1"/>
</dbReference>
<dbReference type="SUPFAM" id="SSF57756">
    <property type="entry name" value="Retrovirus zinc finger-like domains"/>
    <property type="match status" value="1"/>
</dbReference>
<dbReference type="InterPro" id="IPR005162">
    <property type="entry name" value="Retrotrans_gag_dom"/>
</dbReference>
<dbReference type="Proteomes" id="UP000219338">
    <property type="component" value="Unassembled WGS sequence"/>
</dbReference>
<dbReference type="GO" id="GO:0008270">
    <property type="term" value="F:zinc ion binding"/>
    <property type="evidence" value="ECO:0007669"/>
    <property type="project" value="UniProtKB-KW"/>
</dbReference>
<dbReference type="OMA" id="HMISFAT"/>
<dbReference type="GO" id="GO:0003676">
    <property type="term" value="F:nucleic acid binding"/>
    <property type="evidence" value="ECO:0007669"/>
    <property type="project" value="InterPro"/>
</dbReference>
<feature type="domain" description="CCHC-type" evidence="4">
    <location>
        <begin position="259"/>
        <end position="275"/>
    </location>
</feature>
<dbReference type="GO" id="GO:0006397">
    <property type="term" value="P:mRNA processing"/>
    <property type="evidence" value="ECO:0007669"/>
    <property type="project" value="UniProtKB-KW"/>
</dbReference>
<dbReference type="STRING" id="47428.A0A284QWK5"/>
<gene>
    <name evidence="5" type="ORF">ARMOST_04161</name>
</gene>
<evidence type="ECO:0000256" key="2">
    <source>
        <dbReference type="PROSITE-ProRule" id="PRU00047"/>
    </source>
</evidence>
<evidence type="ECO:0000256" key="1">
    <source>
        <dbReference type="ARBA" id="ARBA00022664"/>
    </source>
</evidence>
<dbReference type="OrthoDB" id="2645941at2759"/>
<evidence type="ECO:0000313" key="6">
    <source>
        <dbReference type="Proteomes" id="UP000219338"/>
    </source>
</evidence>
<name>A0A284QWK5_ARMOS</name>
<evidence type="ECO:0000259" key="4">
    <source>
        <dbReference type="PROSITE" id="PS50158"/>
    </source>
</evidence>
<feature type="region of interest" description="Disordered" evidence="3">
    <location>
        <begin position="187"/>
        <end position="234"/>
    </location>
</feature>
<keyword evidence="2" id="KW-0479">Metal-binding</keyword>
<feature type="compositionally biased region" description="Polar residues" evidence="3">
    <location>
        <begin position="200"/>
        <end position="230"/>
    </location>
</feature>
<dbReference type="InterPro" id="IPR036875">
    <property type="entry name" value="Znf_CCHC_sf"/>
</dbReference>
<dbReference type="Gene3D" id="4.10.60.10">
    <property type="entry name" value="Zinc finger, CCHC-type"/>
    <property type="match status" value="1"/>
</dbReference>
<evidence type="ECO:0000256" key="3">
    <source>
        <dbReference type="SAM" id="MobiDB-lite"/>
    </source>
</evidence>
<organism evidence="5 6">
    <name type="scientific">Armillaria ostoyae</name>
    <name type="common">Armillaria root rot fungus</name>
    <dbReference type="NCBI Taxonomy" id="47428"/>
    <lineage>
        <taxon>Eukaryota</taxon>
        <taxon>Fungi</taxon>
        <taxon>Dikarya</taxon>
        <taxon>Basidiomycota</taxon>
        <taxon>Agaricomycotina</taxon>
        <taxon>Agaricomycetes</taxon>
        <taxon>Agaricomycetidae</taxon>
        <taxon>Agaricales</taxon>
        <taxon>Marasmiineae</taxon>
        <taxon>Physalacriaceae</taxon>
        <taxon>Armillaria</taxon>
    </lineage>
</organism>
<proteinExistence type="predicted"/>
<dbReference type="InterPro" id="IPR001878">
    <property type="entry name" value="Znf_CCHC"/>
</dbReference>
<dbReference type="AlphaFoldDB" id="A0A284QWK5"/>
<keyword evidence="1" id="KW-0507">mRNA processing</keyword>
<dbReference type="EMBL" id="FUEG01000002">
    <property type="protein sequence ID" value="SJL00847.1"/>
    <property type="molecule type" value="Genomic_DNA"/>
</dbReference>
<protein>
    <recommendedName>
        <fullName evidence="4">CCHC-type domain-containing protein</fullName>
    </recommendedName>
</protein>
<keyword evidence="2" id="KW-0862">Zinc</keyword>
<feature type="compositionally biased region" description="Basic and acidic residues" evidence="3">
    <location>
        <begin position="293"/>
        <end position="309"/>
    </location>
</feature>
<feature type="region of interest" description="Disordered" evidence="3">
    <location>
        <begin position="284"/>
        <end position="309"/>
    </location>
</feature>
<keyword evidence="6" id="KW-1185">Reference proteome</keyword>
<reference evidence="6" key="1">
    <citation type="journal article" date="2017" name="Nat. Ecol. Evol.">
        <title>Genome expansion and lineage-specific genetic innovations in the forest pathogenic fungi Armillaria.</title>
        <authorList>
            <person name="Sipos G."/>
            <person name="Prasanna A.N."/>
            <person name="Walter M.C."/>
            <person name="O'Connor E."/>
            <person name="Balint B."/>
            <person name="Krizsan K."/>
            <person name="Kiss B."/>
            <person name="Hess J."/>
            <person name="Varga T."/>
            <person name="Slot J."/>
            <person name="Riley R."/>
            <person name="Boka B."/>
            <person name="Rigling D."/>
            <person name="Barry K."/>
            <person name="Lee J."/>
            <person name="Mihaltcheva S."/>
            <person name="LaButti K."/>
            <person name="Lipzen A."/>
            <person name="Waldron R."/>
            <person name="Moloney N.M."/>
            <person name="Sperisen C."/>
            <person name="Kredics L."/>
            <person name="Vagvoelgyi C."/>
            <person name="Patrignani A."/>
            <person name="Fitzpatrick D."/>
            <person name="Nagy I."/>
            <person name="Doyle S."/>
            <person name="Anderson J.B."/>
            <person name="Grigoriev I.V."/>
            <person name="Gueldener U."/>
            <person name="Muensterkoetter M."/>
            <person name="Nagy L.G."/>
        </authorList>
    </citation>
    <scope>NUCLEOTIDE SEQUENCE [LARGE SCALE GENOMIC DNA]</scope>
    <source>
        <strain evidence="6">C18/9</strain>
    </source>
</reference>
<dbReference type="Pfam" id="PF03732">
    <property type="entry name" value="Retrotrans_gag"/>
    <property type="match status" value="1"/>
</dbReference>